<keyword evidence="3" id="KW-1185">Reference proteome</keyword>
<reference evidence="2 3" key="1">
    <citation type="submission" date="2018-02" db="EMBL/GenBank/DDBJ databases">
        <title>Draft genome of wild Prunus yedoensis var. nudiflora.</title>
        <authorList>
            <person name="Baek S."/>
            <person name="Kim J.-H."/>
            <person name="Choi K."/>
            <person name="Kim G.-B."/>
            <person name="Cho A."/>
            <person name="Jang H."/>
            <person name="Shin C.-H."/>
            <person name="Yu H.-J."/>
            <person name="Mun J.-H."/>
        </authorList>
    </citation>
    <scope>NUCLEOTIDE SEQUENCE [LARGE SCALE GENOMIC DNA]</scope>
    <source>
        <strain evidence="3">cv. Jeju island</strain>
        <tissue evidence="2">Leaf</tissue>
    </source>
</reference>
<dbReference type="EMBL" id="PJQY01000089">
    <property type="protein sequence ID" value="PQQ18982.1"/>
    <property type="molecule type" value="Genomic_DNA"/>
</dbReference>
<name>A0A314ZBD8_PRUYE</name>
<accession>A0A314ZBD8</accession>
<feature type="region of interest" description="Disordered" evidence="1">
    <location>
        <begin position="1"/>
        <end position="32"/>
    </location>
</feature>
<sequence length="75" mass="8323">MSAKKKTMGSNISKSVSSGTDKVPQEQDASYDYQQPSAKAIGFPGRTRCSIPVDVIINQFKWSESQWKLQQISKA</sequence>
<dbReference type="AlphaFoldDB" id="A0A314ZBD8"/>
<protein>
    <submittedName>
        <fullName evidence="2">Transcriptional activator DEMETER-like isoform X1</fullName>
    </submittedName>
</protein>
<evidence type="ECO:0000256" key="1">
    <source>
        <dbReference type="SAM" id="MobiDB-lite"/>
    </source>
</evidence>
<organism evidence="2 3">
    <name type="scientific">Prunus yedoensis var. nudiflora</name>
    <dbReference type="NCBI Taxonomy" id="2094558"/>
    <lineage>
        <taxon>Eukaryota</taxon>
        <taxon>Viridiplantae</taxon>
        <taxon>Streptophyta</taxon>
        <taxon>Embryophyta</taxon>
        <taxon>Tracheophyta</taxon>
        <taxon>Spermatophyta</taxon>
        <taxon>Magnoliopsida</taxon>
        <taxon>eudicotyledons</taxon>
        <taxon>Gunneridae</taxon>
        <taxon>Pentapetalae</taxon>
        <taxon>rosids</taxon>
        <taxon>fabids</taxon>
        <taxon>Rosales</taxon>
        <taxon>Rosaceae</taxon>
        <taxon>Amygdaloideae</taxon>
        <taxon>Amygdaleae</taxon>
        <taxon>Prunus</taxon>
    </lineage>
</organism>
<evidence type="ECO:0000313" key="2">
    <source>
        <dbReference type="EMBL" id="PQQ18982.1"/>
    </source>
</evidence>
<dbReference type="Proteomes" id="UP000250321">
    <property type="component" value="Unassembled WGS sequence"/>
</dbReference>
<feature type="compositionally biased region" description="Polar residues" evidence="1">
    <location>
        <begin position="8"/>
        <end position="20"/>
    </location>
</feature>
<gene>
    <name evidence="2" type="ORF">Pyn_27324</name>
</gene>
<comment type="caution">
    <text evidence="2">The sequence shown here is derived from an EMBL/GenBank/DDBJ whole genome shotgun (WGS) entry which is preliminary data.</text>
</comment>
<dbReference type="STRING" id="2094558.A0A314ZBD8"/>
<proteinExistence type="predicted"/>
<evidence type="ECO:0000313" key="3">
    <source>
        <dbReference type="Proteomes" id="UP000250321"/>
    </source>
</evidence>